<evidence type="ECO:0000313" key="1">
    <source>
        <dbReference type="EMBL" id="KAG8090681.1"/>
    </source>
</evidence>
<proteinExistence type="predicted"/>
<organism evidence="1 2">
    <name type="scientific">Zizania palustris</name>
    <name type="common">Northern wild rice</name>
    <dbReference type="NCBI Taxonomy" id="103762"/>
    <lineage>
        <taxon>Eukaryota</taxon>
        <taxon>Viridiplantae</taxon>
        <taxon>Streptophyta</taxon>
        <taxon>Embryophyta</taxon>
        <taxon>Tracheophyta</taxon>
        <taxon>Spermatophyta</taxon>
        <taxon>Magnoliopsida</taxon>
        <taxon>Liliopsida</taxon>
        <taxon>Poales</taxon>
        <taxon>Poaceae</taxon>
        <taxon>BOP clade</taxon>
        <taxon>Oryzoideae</taxon>
        <taxon>Oryzeae</taxon>
        <taxon>Zizaniinae</taxon>
        <taxon>Zizania</taxon>
    </lineage>
</organism>
<evidence type="ECO:0000313" key="2">
    <source>
        <dbReference type="Proteomes" id="UP000729402"/>
    </source>
</evidence>
<dbReference type="GO" id="GO:0006122">
    <property type="term" value="P:mitochondrial electron transport, ubiquinol to cytochrome c"/>
    <property type="evidence" value="ECO:0007669"/>
    <property type="project" value="InterPro"/>
</dbReference>
<dbReference type="OrthoDB" id="425749at2759"/>
<keyword evidence="2" id="KW-1185">Reference proteome</keyword>
<accession>A0A8J5WLE8</accession>
<dbReference type="PANTHER" id="PTHR12022">
    <property type="entry name" value="UBIQUINOL-CYTOCHROME C REDUCTASE COMPLEX 14 KD PROTEIN"/>
    <property type="match status" value="1"/>
</dbReference>
<dbReference type="AlphaFoldDB" id="A0A8J5WLE8"/>
<dbReference type="InterPro" id="IPR003197">
    <property type="entry name" value="QCR7"/>
</dbReference>
<gene>
    <name evidence="1" type="ORF">GUJ93_ZPchr0011g27258</name>
</gene>
<name>A0A8J5WLE8_ZIZPA</name>
<dbReference type="Pfam" id="PF02271">
    <property type="entry name" value="UCR_14kD"/>
    <property type="match status" value="1"/>
</dbReference>
<comment type="caution">
    <text evidence="1">The sequence shown here is derived from an EMBL/GenBank/DDBJ whole genome shotgun (WGS) entry which is preliminary data.</text>
</comment>
<dbReference type="GO" id="GO:0005739">
    <property type="term" value="C:mitochondrion"/>
    <property type="evidence" value="ECO:0007669"/>
    <property type="project" value="GOC"/>
</dbReference>
<dbReference type="EMBL" id="JAAALK010000081">
    <property type="protein sequence ID" value="KAG8090681.1"/>
    <property type="molecule type" value="Genomic_DNA"/>
</dbReference>
<sequence>MSSHLNPVLDLRPLLHLSLSLYPLRYDDLYDPKHDLDIKEVLEGLPREVVDAQHQRLKRATDLSMKCQYLSDFQVVFLRALATKM</sequence>
<reference evidence="1" key="2">
    <citation type="submission" date="2021-02" db="EMBL/GenBank/DDBJ databases">
        <authorList>
            <person name="Kimball J.A."/>
            <person name="Haas M.W."/>
            <person name="Macchietto M."/>
            <person name="Kono T."/>
            <person name="Duquette J."/>
            <person name="Shao M."/>
        </authorList>
    </citation>
    <scope>NUCLEOTIDE SEQUENCE</scope>
    <source>
        <tissue evidence="1">Fresh leaf tissue</tissue>
    </source>
</reference>
<dbReference type="PANTHER" id="PTHR12022:SF0">
    <property type="entry name" value="CYTOCHROME B-C1 COMPLEX SUBUNIT 7"/>
    <property type="match status" value="1"/>
</dbReference>
<dbReference type="Proteomes" id="UP000729402">
    <property type="component" value="Unassembled WGS sequence"/>
</dbReference>
<protein>
    <submittedName>
        <fullName evidence="1">Uncharacterized protein</fullName>
    </submittedName>
</protein>
<reference evidence="1" key="1">
    <citation type="journal article" date="2021" name="bioRxiv">
        <title>Whole Genome Assembly and Annotation of Northern Wild Rice, Zizania palustris L., Supports a Whole Genome Duplication in the Zizania Genus.</title>
        <authorList>
            <person name="Haas M."/>
            <person name="Kono T."/>
            <person name="Macchietto M."/>
            <person name="Millas R."/>
            <person name="McGilp L."/>
            <person name="Shao M."/>
            <person name="Duquette J."/>
            <person name="Hirsch C.N."/>
            <person name="Kimball J."/>
        </authorList>
    </citation>
    <scope>NUCLEOTIDE SEQUENCE</scope>
    <source>
        <tissue evidence="1">Fresh leaf tissue</tissue>
    </source>
</reference>